<dbReference type="GO" id="GO:0007165">
    <property type="term" value="P:signal transduction"/>
    <property type="evidence" value="ECO:0007669"/>
    <property type="project" value="InterPro"/>
</dbReference>
<evidence type="ECO:0000313" key="5">
    <source>
        <dbReference type="Proteomes" id="UP000501926"/>
    </source>
</evidence>
<dbReference type="PROSITE" id="PS50851">
    <property type="entry name" value="CHEW"/>
    <property type="match status" value="1"/>
</dbReference>
<dbReference type="EMBL" id="CP049055">
    <property type="protein sequence ID" value="QII14321.1"/>
    <property type="molecule type" value="Genomic_DNA"/>
</dbReference>
<dbReference type="Pfam" id="PF13690">
    <property type="entry name" value="CheX"/>
    <property type="match status" value="1"/>
</dbReference>
<gene>
    <name evidence="4" type="ORF">KsCSTR_49440</name>
</gene>
<dbReference type="RefSeq" id="WP_164995682.1">
    <property type="nucleotide sequence ID" value="NZ_CP049055.1"/>
</dbReference>
<dbReference type="InterPro" id="IPR002545">
    <property type="entry name" value="CheW-lke_dom"/>
</dbReference>
<feature type="region of interest" description="Disordered" evidence="2">
    <location>
        <begin position="162"/>
        <end position="184"/>
    </location>
</feature>
<dbReference type="GO" id="GO:0005829">
    <property type="term" value="C:cytosol"/>
    <property type="evidence" value="ECO:0007669"/>
    <property type="project" value="TreeGrafter"/>
</dbReference>
<dbReference type="Gene3D" id="2.30.30.40">
    <property type="entry name" value="SH3 Domains"/>
    <property type="match status" value="1"/>
</dbReference>
<dbReference type="SMART" id="SM00260">
    <property type="entry name" value="CheW"/>
    <property type="match status" value="1"/>
</dbReference>
<proteinExistence type="predicted"/>
<dbReference type="Gene3D" id="2.40.50.180">
    <property type="entry name" value="CheA-289, Domain 4"/>
    <property type="match status" value="1"/>
</dbReference>
<evidence type="ECO:0000259" key="3">
    <source>
        <dbReference type="PROSITE" id="PS50851"/>
    </source>
</evidence>
<dbReference type="Pfam" id="PF01584">
    <property type="entry name" value="CheW"/>
    <property type="match status" value="1"/>
</dbReference>
<evidence type="ECO:0000313" key="4">
    <source>
        <dbReference type="EMBL" id="QII14321.1"/>
    </source>
</evidence>
<organism evidence="4 5">
    <name type="scientific">Kuenenia stuttgartiensis</name>
    <dbReference type="NCBI Taxonomy" id="174633"/>
    <lineage>
        <taxon>Bacteria</taxon>
        <taxon>Pseudomonadati</taxon>
        <taxon>Planctomycetota</taxon>
        <taxon>Candidatus Brocadiia</taxon>
        <taxon>Candidatus Brocadiales</taxon>
        <taxon>Candidatus Brocadiaceae</taxon>
        <taxon>Candidatus Kuenenia</taxon>
    </lineage>
</organism>
<evidence type="ECO:0000256" key="2">
    <source>
        <dbReference type="SAM" id="MobiDB-lite"/>
    </source>
</evidence>
<dbReference type="InterPro" id="IPR028051">
    <property type="entry name" value="CheX-like_dom"/>
</dbReference>
<dbReference type="PANTHER" id="PTHR22617:SF23">
    <property type="entry name" value="CHEMOTAXIS PROTEIN CHEW"/>
    <property type="match status" value="1"/>
</dbReference>
<reference evidence="4 5" key="1">
    <citation type="submission" date="2020-02" db="EMBL/GenBank/DDBJ databases">
        <title>Newly sequenced genome of strain CSTR1 showed variability in Candidatus Kuenenia stuttgartiensis genomes.</title>
        <authorList>
            <person name="Ding C."/>
            <person name="Adrian L."/>
        </authorList>
    </citation>
    <scope>NUCLEOTIDE SEQUENCE [LARGE SCALE GENOMIC DNA]</scope>
    <source>
        <strain evidence="4 5">CSTR1</strain>
    </source>
</reference>
<dbReference type="SUPFAM" id="SSF103039">
    <property type="entry name" value="CheC-like"/>
    <property type="match status" value="1"/>
</dbReference>
<dbReference type="PANTHER" id="PTHR22617">
    <property type="entry name" value="CHEMOTAXIS SENSOR HISTIDINE KINASE-RELATED"/>
    <property type="match status" value="1"/>
</dbReference>
<dbReference type="Proteomes" id="UP000501926">
    <property type="component" value="Chromosome"/>
</dbReference>
<sequence length="435" mass="48707">MQQLLTKKNTLNISNVSEQEARYLTFEICGEEYGIEVLRVKEIIRMVKITPVPKTPEYVKGIINLRGKIIPVIDLRLKLGMRESMAGDGRCIIIVETCNGLKGIIVDMVSEVLVVNADDMEPFPQSKSNIDADFFLGIAKIKEKLKLLLNIDNIFCEDGRQTHGEKNNRINENKKDLSGGNSDNEDFRKEVSLILETENTEGIFAEKPKEDILPEDSVIKENAENETAAIYEKQTDILLGDNACTLQTIGTDVTNKADEPIDLNAVAENISVDIREATTSLFETMIMMDMKFKEYALVDETKIKSDVVCMISFTGRYHGIVSLFCTKELALQVASNMLMEEQTTLSTEVKDAVGEVLNMIAGGVKTKIAEKYGEMYLSIPLVIVGEDISVSVTETQEKRYKTTVVCFTKDTWITTRFGYNDEIMTVGLLLKKTAQ</sequence>
<dbReference type="InterPro" id="IPR036061">
    <property type="entry name" value="CheW-like_dom_sf"/>
</dbReference>
<dbReference type="AlphaFoldDB" id="A0A6G7GXX9"/>
<dbReference type="GO" id="GO:0006935">
    <property type="term" value="P:chemotaxis"/>
    <property type="evidence" value="ECO:0007669"/>
    <property type="project" value="UniProtKB-KW"/>
</dbReference>
<dbReference type="SUPFAM" id="SSF50341">
    <property type="entry name" value="CheW-like"/>
    <property type="match status" value="1"/>
</dbReference>
<dbReference type="CDD" id="cd17906">
    <property type="entry name" value="CheX"/>
    <property type="match status" value="1"/>
</dbReference>
<feature type="domain" description="CheW-like" evidence="3">
    <location>
        <begin position="20"/>
        <end position="160"/>
    </location>
</feature>
<dbReference type="InterPro" id="IPR028976">
    <property type="entry name" value="CheC-like_sf"/>
</dbReference>
<dbReference type="InterPro" id="IPR039315">
    <property type="entry name" value="CheW"/>
</dbReference>
<protein>
    <recommendedName>
        <fullName evidence="3">CheW-like domain-containing protein</fullName>
    </recommendedName>
</protein>
<evidence type="ECO:0000256" key="1">
    <source>
        <dbReference type="ARBA" id="ARBA00022500"/>
    </source>
</evidence>
<accession>A0A6G7GXX9</accession>
<dbReference type="Gene3D" id="3.40.1550.10">
    <property type="entry name" value="CheC-like"/>
    <property type="match status" value="1"/>
</dbReference>
<feature type="compositionally biased region" description="Basic and acidic residues" evidence="2">
    <location>
        <begin position="162"/>
        <end position="177"/>
    </location>
</feature>
<name>A0A6G7GXX9_KUEST</name>
<keyword evidence="1" id="KW-0145">Chemotaxis</keyword>